<evidence type="ECO:0000256" key="4">
    <source>
        <dbReference type="ARBA" id="ARBA00022989"/>
    </source>
</evidence>
<organism evidence="7 8">
    <name type="scientific">Gillisia mitskevichiae</name>
    <dbReference type="NCBI Taxonomy" id="270921"/>
    <lineage>
        <taxon>Bacteria</taxon>
        <taxon>Pseudomonadati</taxon>
        <taxon>Bacteroidota</taxon>
        <taxon>Flavobacteriia</taxon>
        <taxon>Flavobacteriales</taxon>
        <taxon>Flavobacteriaceae</taxon>
        <taxon>Gillisia</taxon>
    </lineage>
</organism>
<proteinExistence type="predicted"/>
<reference evidence="7 8" key="1">
    <citation type="submission" date="2018-10" db="EMBL/GenBank/DDBJ databases">
        <title>Genomic Encyclopedia of Archaeal and Bacterial Type Strains, Phase II (KMG-II): from individual species to whole genera.</title>
        <authorList>
            <person name="Goeker M."/>
        </authorList>
    </citation>
    <scope>NUCLEOTIDE SEQUENCE [LARGE SCALE GENOMIC DNA]</scope>
    <source>
        <strain evidence="7 8">DSM 19839</strain>
    </source>
</reference>
<feature type="transmembrane region" description="Helical" evidence="6">
    <location>
        <begin position="6"/>
        <end position="26"/>
    </location>
</feature>
<protein>
    <recommendedName>
        <fullName evidence="9">Lysylphosphatidylglycerol synthase-like protein</fullName>
    </recommendedName>
</protein>
<evidence type="ECO:0008006" key="9">
    <source>
        <dbReference type="Google" id="ProtNLM"/>
    </source>
</evidence>
<evidence type="ECO:0000313" key="8">
    <source>
        <dbReference type="Proteomes" id="UP000276282"/>
    </source>
</evidence>
<keyword evidence="8" id="KW-1185">Reference proteome</keyword>
<feature type="transmembrane region" description="Helical" evidence="6">
    <location>
        <begin position="241"/>
        <end position="260"/>
    </location>
</feature>
<dbReference type="NCBIfam" id="TIGR00374">
    <property type="entry name" value="flippase-like domain"/>
    <property type="match status" value="1"/>
</dbReference>
<feature type="transmembrane region" description="Helical" evidence="6">
    <location>
        <begin position="296"/>
        <end position="317"/>
    </location>
</feature>
<keyword evidence="4 6" id="KW-1133">Transmembrane helix</keyword>
<dbReference type="InterPro" id="IPR022791">
    <property type="entry name" value="L-PG_synthase/AglD"/>
</dbReference>
<dbReference type="Proteomes" id="UP000276282">
    <property type="component" value="Unassembled WGS sequence"/>
</dbReference>
<dbReference type="EMBL" id="RBLG01000001">
    <property type="protein sequence ID" value="RKS55227.1"/>
    <property type="molecule type" value="Genomic_DNA"/>
</dbReference>
<feature type="transmembrane region" description="Helical" evidence="6">
    <location>
        <begin position="267"/>
        <end position="284"/>
    </location>
</feature>
<feature type="transmembrane region" description="Helical" evidence="6">
    <location>
        <begin position="159"/>
        <end position="182"/>
    </location>
</feature>
<dbReference type="PANTHER" id="PTHR39087">
    <property type="entry name" value="UPF0104 MEMBRANE PROTEIN MJ1595"/>
    <property type="match status" value="1"/>
</dbReference>
<dbReference type="Pfam" id="PF03706">
    <property type="entry name" value="LPG_synthase_TM"/>
    <property type="match status" value="1"/>
</dbReference>
<keyword evidence="2" id="KW-1003">Cell membrane</keyword>
<comment type="subcellular location">
    <subcellularLocation>
        <location evidence="1">Cell membrane</location>
        <topology evidence="1">Multi-pass membrane protein</topology>
    </subcellularLocation>
</comment>
<sequence>MKKTTIKILKIILPLLLGVFLIWFSIRNSTPVEREELLDNIKSANPIFIMISLICGLLSHLSRAYRWKFLLEPLGYKPKFANSFMAVMVAYLANFGIPRSGEVLRGVTISSYENVPFEKAFGTIISERIADFMMLLLVIAAAMILQTENLLAYFEDNNINPFFTIAILLGLLAIGVFVLKLIRNSKIKIFKKIKKFAKGLLEGMRSILKMKQKGAFIFHTLFIWLMYICMFYALIFTVPETSNLSFGVVLLAFVVGSFAISATNGGIGVYPIAIGASLMLFGISKQGGEAFGWITWGTQTLLIIIVGGLSFLFLPIYNRKK</sequence>
<dbReference type="AlphaFoldDB" id="A0A495PX74"/>
<gene>
    <name evidence="7" type="ORF">BC962_0186</name>
</gene>
<keyword evidence="5 6" id="KW-0472">Membrane</keyword>
<feature type="transmembrane region" description="Helical" evidence="6">
    <location>
        <begin position="129"/>
        <end position="147"/>
    </location>
</feature>
<dbReference type="GO" id="GO:0005886">
    <property type="term" value="C:plasma membrane"/>
    <property type="evidence" value="ECO:0007669"/>
    <property type="project" value="UniProtKB-SubCell"/>
</dbReference>
<dbReference type="RefSeq" id="WP_121344058.1">
    <property type="nucleotide sequence ID" value="NZ_RBLG01000001.1"/>
</dbReference>
<feature type="transmembrane region" description="Helical" evidence="6">
    <location>
        <begin position="214"/>
        <end position="235"/>
    </location>
</feature>
<accession>A0A495PX74</accession>
<evidence type="ECO:0000256" key="3">
    <source>
        <dbReference type="ARBA" id="ARBA00022692"/>
    </source>
</evidence>
<feature type="transmembrane region" description="Helical" evidence="6">
    <location>
        <begin position="47"/>
        <end position="65"/>
    </location>
</feature>
<evidence type="ECO:0000256" key="1">
    <source>
        <dbReference type="ARBA" id="ARBA00004651"/>
    </source>
</evidence>
<evidence type="ECO:0000256" key="2">
    <source>
        <dbReference type="ARBA" id="ARBA00022475"/>
    </source>
</evidence>
<comment type="caution">
    <text evidence="7">The sequence shown here is derived from an EMBL/GenBank/DDBJ whole genome shotgun (WGS) entry which is preliminary data.</text>
</comment>
<evidence type="ECO:0000313" key="7">
    <source>
        <dbReference type="EMBL" id="RKS55227.1"/>
    </source>
</evidence>
<evidence type="ECO:0000256" key="5">
    <source>
        <dbReference type="ARBA" id="ARBA00023136"/>
    </source>
</evidence>
<name>A0A495PX74_9FLAO</name>
<keyword evidence="3 6" id="KW-0812">Transmembrane</keyword>
<evidence type="ECO:0000256" key="6">
    <source>
        <dbReference type="SAM" id="Phobius"/>
    </source>
</evidence>
<dbReference type="OrthoDB" id="9812094at2"/>
<dbReference type="PANTHER" id="PTHR39087:SF2">
    <property type="entry name" value="UPF0104 MEMBRANE PROTEIN MJ1595"/>
    <property type="match status" value="1"/>
</dbReference>